<dbReference type="InterPro" id="IPR003439">
    <property type="entry name" value="ABC_transporter-like_ATP-bd"/>
</dbReference>
<dbReference type="InterPro" id="IPR027417">
    <property type="entry name" value="P-loop_NTPase"/>
</dbReference>
<evidence type="ECO:0000313" key="5">
    <source>
        <dbReference type="EMBL" id="MFB9643067.1"/>
    </source>
</evidence>
<dbReference type="PANTHER" id="PTHR42781">
    <property type="entry name" value="SPERMIDINE/PUTRESCINE IMPORT ATP-BINDING PROTEIN POTA"/>
    <property type="match status" value="1"/>
</dbReference>
<dbReference type="PANTHER" id="PTHR42781:SF4">
    <property type="entry name" value="SPERMIDINE_PUTRESCINE IMPORT ATP-BINDING PROTEIN POTA"/>
    <property type="match status" value="1"/>
</dbReference>
<reference evidence="5 6" key="1">
    <citation type="submission" date="2024-09" db="EMBL/GenBank/DDBJ databases">
        <authorList>
            <person name="Sun Q."/>
            <person name="Mori K."/>
        </authorList>
    </citation>
    <scope>NUCLEOTIDE SEQUENCE [LARGE SCALE GENOMIC DNA]</scope>
    <source>
        <strain evidence="5 6">JCM 14321</strain>
    </source>
</reference>
<dbReference type="InterPro" id="IPR017871">
    <property type="entry name" value="ABC_transporter-like_CS"/>
</dbReference>
<dbReference type="PROSITE" id="PS50893">
    <property type="entry name" value="ABC_TRANSPORTER_2"/>
    <property type="match status" value="1"/>
</dbReference>
<evidence type="ECO:0000256" key="1">
    <source>
        <dbReference type="ARBA" id="ARBA00022448"/>
    </source>
</evidence>
<keyword evidence="2" id="KW-0547">Nucleotide-binding</keyword>
<dbReference type="RefSeq" id="WP_157422270.1">
    <property type="nucleotide sequence ID" value="NZ_BAAANI010000002.1"/>
</dbReference>
<keyword evidence="3 5" id="KW-0067">ATP-binding</keyword>
<evidence type="ECO:0000256" key="3">
    <source>
        <dbReference type="ARBA" id="ARBA00022840"/>
    </source>
</evidence>
<dbReference type="PROSITE" id="PS00211">
    <property type="entry name" value="ABC_TRANSPORTER_1"/>
    <property type="match status" value="1"/>
</dbReference>
<dbReference type="Proteomes" id="UP001589667">
    <property type="component" value="Unassembled WGS sequence"/>
</dbReference>
<gene>
    <name evidence="5" type="ORF">ACFFQV_12290</name>
</gene>
<dbReference type="Pfam" id="PF00005">
    <property type="entry name" value="ABC_tran"/>
    <property type="match status" value="1"/>
</dbReference>
<accession>A0ABV5SS96</accession>
<sequence length="382" mass="39376">MTGGETSGALVAEVVSERGAFRLEAAVRVDRGEVLAVLGPNGSGKSTLLATIAGLIAPSRGEVRLGERELARSGSDGRRTVATAVDRRRIGLLGQESLLFRHLSVLENVAFGPRSQGLRAGPARTEARHWLERVGAAEFAARRPAELSGGQQQRVAIARTLAARPELLLLDEPFAALDVPTAAAMRRLLGELCAETATPTVLVTHDPLDAIVLARRAAVLHDGRIAQIGTVAEVLGHPATPFVAALAGVNLALGVATARGEVQLEGTDGARLVLSSGSTAADAAARPAVGRAASAVFSPGAVHVAPVHEGTQEASAAPVANRWFGTVSLLQPAPGGVRLTTVEHPELAIDLPGAAAVALDLQPGARFAFSIAAEEVTVRVRD</sequence>
<dbReference type="Gene3D" id="3.40.50.300">
    <property type="entry name" value="P-loop containing nucleotide triphosphate hydrolases"/>
    <property type="match status" value="1"/>
</dbReference>
<dbReference type="InterPro" id="IPR003593">
    <property type="entry name" value="AAA+_ATPase"/>
</dbReference>
<evidence type="ECO:0000256" key="2">
    <source>
        <dbReference type="ARBA" id="ARBA00022741"/>
    </source>
</evidence>
<keyword evidence="6" id="KW-1185">Reference proteome</keyword>
<dbReference type="GO" id="GO:0005524">
    <property type="term" value="F:ATP binding"/>
    <property type="evidence" value="ECO:0007669"/>
    <property type="project" value="UniProtKB-KW"/>
</dbReference>
<protein>
    <submittedName>
        <fullName evidence="5">Sulfate/molybdate ABC transporter ATP-binding protein</fullName>
    </submittedName>
</protein>
<keyword evidence="1" id="KW-0813">Transport</keyword>
<proteinExistence type="predicted"/>
<evidence type="ECO:0000259" key="4">
    <source>
        <dbReference type="PROSITE" id="PS50893"/>
    </source>
</evidence>
<dbReference type="SMART" id="SM00382">
    <property type="entry name" value="AAA"/>
    <property type="match status" value="1"/>
</dbReference>
<dbReference type="InterPro" id="IPR050093">
    <property type="entry name" value="ABC_SmlMolc_Importer"/>
</dbReference>
<feature type="domain" description="ABC transporter" evidence="4">
    <location>
        <begin position="6"/>
        <end position="247"/>
    </location>
</feature>
<evidence type="ECO:0000313" key="6">
    <source>
        <dbReference type="Proteomes" id="UP001589667"/>
    </source>
</evidence>
<comment type="caution">
    <text evidence="5">The sequence shown here is derived from an EMBL/GenBank/DDBJ whole genome shotgun (WGS) entry which is preliminary data.</text>
</comment>
<dbReference type="EMBL" id="JBHMBL010000002">
    <property type="protein sequence ID" value="MFB9643067.1"/>
    <property type="molecule type" value="Genomic_DNA"/>
</dbReference>
<name>A0ABV5SS96_9MICO</name>
<dbReference type="SUPFAM" id="SSF52540">
    <property type="entry name" value="P-loop containing nucleoside triphosphate hydrolases"/>
    <property type="match status" value="1"/>
</dbReference>
<organism evidence="5 6">
    <name type="scientific">Agromyces lapidis</name>
    <dbReference type="NCBI Taxonomy" id="279574"/>
    <lineage>
        <taxon>Bacteria</taxon>
        <taxon>Bacillati</taxon>
        <taxon>Actinomycetota</taxon>
        <taxon>Actinomycetes</taxon>
        <taxon>Micrococcales</taxon>
        <taxon>Microbacteriaceae</taxon>
        <taxon>Agromyces</taxon>
    </lineage>
</organism>